<evidence type="ECO:0000259" key="5">
    <source>
        <dbReference type="Pfam" id="PF00171"/>
    </source>
</evidence>
<proteinExistence type="inferred from homology"/>
<dbReference type="AlphaFoldDB" id="A0A1M7R3R7"/>
<organism evidence="6 7">
    <name type="scientific">Cryptosporangium aurantiacum</name>
    <dbReference type="NCBI Taxonomy" id="134849"/>
    <lineage>
        <taxon>Bacteria</taxon>
        <taxon>Bacillati</taxon>
        <taxon>Actinomycetota</taxon>
        <taxon>Actinomycetes</taxon>
        <taxon>Cryptosporangiales</taxon>
        <taxon>Cryptosporangiaceae</taxon>
        <taxon>Cryptosporangium</taxon>
    </lineage>
</organism>
<dbReference type="SUPFAM" id="SSF53720">
    <property type="entry name" value="ALDH-like"/>
    <property type="match status" value="1"/>
</dbReference>
<dbReference type="FunFam" id="3.40.605.10:FF:000007">
    <property type="entry name" value="NAD/NADP-dependent betaine aldehyde dehydrogenase"/>
    <property type="match status" value="1"/>
</dbReference>
<evidence type="ECO:0000256" key="1">
    <source>
        <dbReference type="ARBA" id="ARBA00009986"/>
    </source>
</evidence>
<dbReference type="STRING" id="134849.SAMN05443668_106321"/>
<dbReference type="CDD" id="cd07139">
    <property type="entry name" value="ALDH_AldA-Rv0768"/>
    <property type="match status" value="1"/>
</dbReference>
<feature type="domain" description="Aldehyde dehydrogenase" evidence="5">
    <location>
        <begin position="16"/>
        <end position="476"/>
    </location>
</feature>
<comment type="similarity">
    <text evidence="1 4">Belongs to the aldehyde dehydrogenase family.</text>
</comment>
<reference evidence="6 7" key="1">
    <citation type="submission" date="2016-11" db="EMBL/GenBank/DDBJ databases">
        <authorList>
            <person name="Jaros S."/>
            <person name="Januszkiewicz K."/>
            <person name="Wedrychowicz H."/>
        </authorList>
    </citation>
    <scope>NUCLEOTIDE SEQUENCE [LARGE SCALE GENOMIC DNA]</scope>
    <source>
        <strain evidence="6 7">DSM 46144</strain>
    </source>
</reference>
<dbReference type="EMBL" id="FRCS01000006">
    <property type="protein sequence ID" value="SHN39609.1"/>
    <property type="molecule type" value="Genomic_DNA"/>
</dbReference>
<dbReference type="Gene3D" id="3.40.605.10">
    <property type="entry name" value="Aldehyde Dehydrogenase, Chain A, domain 1"/>
    <property type="match status" value="1"/>
</dbReference>
<dbReference type="OrthoDB" id="6882680at2"/>
<name>A0A1M7R3R7_9ACTN</name>
<dbReference type="InterPro" id="IPR016161">
    <property type="entry name" value="Ald_DH/histidinol_DH"/>
</dbReference>
<keyword evidence="7" id="KW-1185">Reference proteome</keyword>
<evidence type="ECO:0000313" key="6">
    <source>
        <dbReference type="EMBL" id="SHN39609.1"/>
    </source>
</evidence>
<dbReference type="GO" id="GO:0016620">
    <property type="term" value="F:oxidoreductase activity, acting on the aldehyde or oxo group of donors, NAD or NADP as acceptor"/>
    <property type="evidence" value="ECO:0007669"/>
    <property type="project" value="InterPro"/>
</dbReference>
<evidence type="ECO:0000256" key="3">
    <source>
        <dbReference type="PROSITE-ProRule" id="PRU10007"/>
    </source>
</evidence>
<dbReference type="PANTHER" id="PTHR42804">
    <property type="entry name" value="ALDEHYDE DEHYDROGENASE"/>
    <property type="match status" value="1"/>
</dbReference>
<dbReference type="PANTHER" id="PTHR42804:SF1">
    <property type="entry name" value="ALDEHYDE DEHYDROGENASE-RELATED"/>
    <property type="match status" value="1"/>
</dbReference>
<evidence type="ECO:0000256" key="4">
    <source>
        <dbReference type="RuleBase" id="RU003345"/>
    </source>
</evidence>
<dbReference type="Pfam" id="PF00171">
    <property type="entry name" value="Aldedh"/>
    <property type="match status" value="1"/>
</dbReference>
<protein>
    <submittedName>
        <fullName evidence="6">Acyl-CoA reductase</fullName>
    </submittedName>
</protein>
<gene>
    <name evidence="6" type="ORF">SAMN05443668_106321</name>
</gene>
<evidence type="ECO:0000313" key="7">
    <source>
        <dbReference type="Proteomes" id="UP000184440"/>
    </source>
</evidence>
<sequence length="490" mass="52682">MVWTGQFDKLFLGGEWVAPNGDDRIDVRFPGTEEVFATVPSATRGDVDRAVAAARAAFDTGPWPKLSVGERLGVLHRFRELYTAHLDTMAELITEEMGCPSRTARAVQAQAPQLLLEGYLEVAESYPFRDLRVASTGTALVTREPVGVVAAIVPWNVPQSVIMQKLAPSLITGCTVVLKPAPETPLDSYLLAELLQQAGVPDGVVNVVPADREVSEYLVAHRGVDKVSFTGSTAAGRRIAAVCGGDLRRVTLELGGKSAAVFLDDADLDTAVESLRLLSFRNSGQVCSLKTRLVVSRRREPELLERLAALVESMPVGDPHDPETQIGPMVNARQRDIVNNYIAVGQQQGARAVVGGGTADFDRGYFVQPTVFTDVRPEHRIAQEEIFGPVLAVLRYDTEDEAIAIANDSPYGLSGAVFTTDLEHGLAVAGRIRTGTVELNGSPIGTHAPVGGFKSSGIGREQGYEGFDSYTETRSIGLPPTFADTTLETR</sequence>
<evidence type="ECO:0000256" key="2">
    <source>
        <dbReference type="ARBA" id="ARBA00023002"/>
    </source>
</evidence>
<dbReference type="InterPro" id="IPR016163">
    <property type="entry name" value="Ald_DH_C"/>
</dbReference>
<dbReference type="InterPro" id="IPR029510">
    <property type="entry name" value="Ald_DH_CS_GLU"/>
</dbReference>
<dbReference type="PROSITE" id="PS00687">
    <property type="entry name" value="ALDEHYDE_DEHYDR_GLU"/>
    <property type="match status" value="1"/>
</dbReference>
<dbReference type="Gene3D" id="3.40.309.10">
    <property type="entry name" value="Aldehyde Dehydrogenase, Chain A, domain 2"/>
    <property type="match status" value="1"/>
</dbReference>
<feature type="active site" evidence="3">
    <location>
        <position position="253"/>
    </location>
</feature>
<dbReference type="FunFam" id="3.40.309.10:FF:000012">
    <property type="entry name" value="Betaine aldehyde dehydrogenase"/>
    <property type="match status" value="1"/>
</dbReference>
<keyword evidence="2 4" id="KW-0560">Oxidoreductase</keyword>
<dbReference type="InterPro" id="IPR016162">
    <property type="entry name" value="Ald_DH_N"/>
</dbReference>
<accession>A0A1M7R3R7</accession>
<dbReference type="InterPro" id="IPR015590">
    <property type="entry name" value="Aldehyde_DH_dom"/>
</dbReference>
<dbReference type="Proteomes" id="UP000184440">
    <property type="component" value="Unassembled WGS sequence"/>
</dbReference>